<protein>
    <submittedName>
        <fullName evidence="1">Xyloglucan endotransglucosylase/hydrolase protein 30</fullName>
    </submittedName>
</protein>
<comment type="caution">
    <text evidence="1">The sequence shown here is derived from an EMBL/GenBank/DDBJ whole genome shotgun (WGS) entry which is preliminary data.</text>
</comment>
<proteinExistence type="predicted"/>
<dbReference type="Proteomes" id="UP001060215">
    <property type="component" value="Chromosome 12"/>
</dbReference>
<evidence type="ECO:0000313" key="1">
    <source>
        <dbReference type="EMBL" id="KAI7993435.1"/>
    </source>
</evidence>
<evidence type="ECO:0000313" key="2">
    <source>
        <dbReference type="Proteomes" id="UP001060215"/>
    </source>
</evidence>
<reference evidence="1 2" key="1">
    <citation type="journal article" date="2022" name="Plant J.">
        <title>Chromosome-level genome of Camellia lanceoleosa provides a valuable resource for understanding genome evolution and self-incompatibility.</title>
        <authorList>
            <person name="Gong W."/>
            <person name="Xiao S."/>
            <person name="Wang L."/>
            <person name="Liao Z."/>
            <person name="Chang Y."/>
            <person name="Mo W."/>
            <person name="Hu G."/>
            <person name="Li W."/>
            <person name="Zhao G."/>
            <person name="Zhu H."/>
            <person name="Hu X."/>
            <person name="Ji K."/>
            <person name="Xiang X."/>
            <person name="Song Q."/>
            <person name="Yuan D."/>
            <person name="Jin S."/>
            <person name="Zhang L."/>
        </authorList>
    </citation>
    <scope>NUCLEOTIDE SEQUENCE [LARGE SCALE GENOMIC DNA]</scope>
    <source>
        <strain evidence="1">SQ_2022a</strain>
    </source>
</reference>
<name>A0ACC0FXN7_9ERIC</name>
<accession>A0ACC0FXN7</accession>
<organism evidence="1 2">
    <name type="scientific">Camellia lanceoleosa</name>
    <dbReference type="NCBI Taxonomy" id="1840588"/>
    <lineage>
        <taxon>Eukaryota</taxon>
        <taxon>Viridiplantae</taxon>
        <taxon>Streptophyta</taxon>
        <taxon>Embryophyta</taxon>
        <taxon>Tracheophyta</taxon>
        <taxon>Spermatophyta</taxon>
        <taxon>Magnoliopsida</taxon>
        <taxon>eudicotyledons</taxon>
        <taxon>Gunneridae</taxon>
        <taxon>Pentapetalae</taxon>
        <taxon>asterids</taxon>
        <taxon>Ericales</taxon>
        <taxon>Theaceae</taxon>
        <taxon>Camellia</taxon>
    </lineage>
</organism>
<gene>
    <name evidence="1" type="ORF">LOK49_LG11G02086</name>
</gene>
<keyword evidence="2" id="KW-1185">Reference proteome</keyword>
<sequence length="94" mass="10484">MDRLRCSLSRTTITPSLSLLFSLLFFLCNIPNLASAAAGFNNLSTITFSEGYNSLFSDFNILRSSDDRTVSLLLNRFSGMPLHPLSPFFTKKNV</sequence>
<dbReference type="EMBL" id="CM045769">
    <property type="protein sequence ID" value="KAI7993435.1"/>
    <property type="molecule type" value="Genomic_DNA"/>
</dbReference>